<evidence type="ECO:0000313" key="2">
    <source>
        <dbReference type="Proteomes" id="UP000289437"/>
    </source>
</evidence>
<dbReference type="AlphaFoldDB" id="A0A4V1L5M9"/>
<comment type="caution">
    <text evidence="1">The sequence shown here is derived from an EMBL/GenBank/DDBJ whole genome shotgun (WGS) entry which is preliminary data.</text>
</comment>
<dbReference type="EMBL" id="RDSM01000002">
    <property type="protein sequence ID" value="RXH56324.1"/>
    <property type="molecule type" value="Genomic_DNA"/>
</dbReference>
<gene>
    <name evidence="1" type="ORF">GRAN_3181</name>
</gene>
<evidence type="ECO:0000313" key="1">
    <source>
        <dbReference type="EMBL" id="RXH56324.1"/>
    </source>
</evidence>
<dbReference type="RefSeq" id="WP_128913805.1">
    <property type="nucleotide sequence ID" value="NZ_RDSM01000002.1"/>
</dbReference>
<dbReference type="Proteomes" id="UP000289437">
    <property type="component" value="Unassembled WGS sequence"/>
</dbReference>
<reference evidence="1 2" key="1">
    <citation type="submission" date="2018-11" db="EMBL/GenBank/DDBJ databases">
        <authorList>
            <person name="Mardanov A.V."/>
            <person name="Ravin N.V."/>
            <person name="Dedysh S.N."/>
        </authorList>
    </citation>
    <scope>NUCLEOTIDE SEQUENCE [LARGE SCALE GENOMIC DNA]</scope>
    <source>
        <strain evidence="1 2">AF10</strain>
    </source>
</reference>
<organism evidence="1 2">
    <name type="scientific">Granulicella sibirica</name>
    <dbReference type="NCBI Taxonomy" id="2479048"/>
    <lineage>
        <taxon>Bacteria</taxon>
        <taxon>Pseudomonadati</taxon>
        <taxon>Acidobacteriota</taxon>
        <taxon>Terriglobia</taxon>
        <taxon>Terriglobales</taxon>
        <taxon>Acidobacteriaceae</taxon>
        <taxon>Granulicella</taxon>
    </lineage>
</organism>
<reference evidence="2" key="2">
    <citation type="submission" date="2019-02" db="EMBL/GenBank/DDBJ databases">
        <title>Granulicella sibirica sp. nov., a psychrotolerant acidobacterium isolated from an organic soil layer in forested tundra, West Siberia.</title>
        <authorList>
            <person name="Oshkin I.Y."/>
            <person name="Kulichevskaya I.S."/>
            <person name="Rijpstra W.I.C."/>
            <person name="Sinninghe Damste J.S."/>
            <person name="Rakitin A.L."/>
            <person name="Ravin N.V."/>
            <person name="Dedysh S.N."/>
        </authorList>
    </citation>
    <scope>NUCLEOTIDE SEQUENCE [LARGE SCALE GENOMIC DNA]</scope>
    <source>
        <strain evidence="2">AF10</strain>
    </source>
</reference>
<sequence length="73" mass="7739">MADKAGVLADREGLGSVSMCGCGVVSVNLGAFTLRMEPRAFLELEEMVREAGAELLARARLLEQGTVVSSMTH</sequence>
<name>A0A4V1L5M9_9BACT</name>
<accession>A0A4V1L5M9</accession>
<keyword evidence="2" id="KW-1185">Reference proteome</keyword>
<protein>
    <submittedName>
        <fullName evidence="1">Uncharacterized protein</fullName>
    </submittedName>
</protein>
<proteinExistence type="predicted"/>